<dbReference type="InterPro" id="IPR017439">
    <property type="entry name" value="Amidohydrolase"/>
</dbReference>
<comment type="catalytic activity">
    <reaction evidence="7">
        <text>beta-alanyl-L-lysine + H2O = beta-alanine + L-lysine</text>
        <dbReference type="Rhea" id="RHEA:59608"/>
        <dbReference type="ChEBI" id="CHEBI:15377"/>
        <dbReference type="ChEBI" id="CHEBI:32551"/>
        <dbReference type="ChEBI" id="CHEBI:57966"/>
        <dbReference type="ChEBI" id="CHEBI:143161"/>
        <dbReference type="EC" id="3.4.13.4"/>
    </reaction>
    <physiologicalReaction direction="left-to-right" evidence="7">
        <dbReference type="Rhea" id="RHEA:59609"/>
    </physiologicalReaction>
</comment>
<evidence type="ECO:0000256" key="5">
    <source>
        <dbReference type="ARBA" id="ARBA00050333"/>
    </source>
</evidence>
<dbReference type="Gene3D" id="3.40.630.10">
    <property type="entry name" value="Zn peptidases"/>
    <property type="match status" value="1"/>
</dbReference>
<comment type="caution">
    <text evidence="13">The sequence shown here is derived from an EMBL/GenBank/DDBJ whole genome shotgun (WGS) entry which is preliminary data.</text>
</comment>
<dbReference type="Proteomes" id="UP000654395">
    <property type="component" value="Unassembled WGS sequence"/>
</dbReference>
<dbReference type="GO" id="GO:0051246">
    <property type="term" value="P:regulation of protein metabolic process"/>
    <property type="evidence" value="ECO:0007669"/>
    <property type="project" value="UniProtKB-ARBA"/>
</dbReference>
<dbReference type="CDD" id="cd05672">
    <property type="entry name" value="M20_ACY1L2-like"/>
    <property type="match status" value="1"/>
</dbReference>
<comment type="catalytic activity">
    <reaction evidence="8">
        <text>N(2)-(4-aminobutanoyl)-L-lysine + H2O = 4-aminobutanoate + L-lysine</text>
        <dbReference type="Rhea" id="RHEA:59620"/>
        <dbReference type="ChEBI" id="CHEBI:15377"/>
        <dbReference type="ChEBI" id="CHEBI:32551"/>
        <dbReference type="ChEBI" id="CHEBI:59888"/>
        <dbReference type="ChEBI" id="CHEBI:143159"/>
        <dbReference type="EC" id="3.4.13.4"/>
    </reaction>
    <physiologicalReaction direction="left-to-right" evidence="8">
        <dbReference type="Rhea" id="RHEA:59621"/>
    </physiologicalReaction>
</comment>
<evidence type="ECO:0000256" key="10">
    <source>
        <dbReference type="ARBA" id="ARBA00059388"/>
    </source>
</evidence>
<dbReference type="PANTHER" id="PTHR30575:SF0">
    <property type="entry name" value="XAA-ARG DIPEPTIDASE"/>
    <property type="match status" value="1"/>
</dbReference>
<keyword evidence="14" id="KW-1185">Reference proteome</keyword>
<evidence type="ECO:0000256" key="4">
    <source>
        <dbReference type="ARBA" id="ARBA00022801"/>
    </source>
</evidence>
<evidence type="ECO:0000313" key="14">
    <source>
        <dbReference type="Proteomes" id="UP000654395"/>
    </source>
</evidence>
<dbReference type="FunFam" id="3.30.70.360:FF:000004">
    <property type="entry name" value="Peptidase M20 domain-containing protein 2"/>
    <property type="match status" value="1"/>
</dbReference>
<comment type="similarity">
    <text evidence="1 11">Belongs to the peptidase M20A family.</text>
</comment>
<dbReference type="PANTHER" id="PTHR30575">
    <property type="entry name" value="PEPTIDASE M20"/>
    <property type="match status" value="1"/>
</dbReference>
<evidence type="ECO:0000256" key="2">
    <source>
        <dbReference type="ARBA" id="ARBA00022645"/>
    </source>
</evidence>
<protein>
    <recommendedName>
        <fullName evidence="11">Peptidase M20 domain-containing protein 2</fullName>
    </recommendedName>
</protein>
<comment type="catalytic activity">
    <reaction evidence="6">
        <text>N(2)-(4-aminobutanoyl)-L-ornithine + H2O = 4-aminobutanoate + L-ornithine</text>
        <dbReference type="Rhea" id="RHEA:59624"/>
        <dbReference type="ChEBI" id="CHEBI:15377"/>
        <dbReference type="ChEBI" id="CHEBI:46911"/>
        <dbReference type="ChEBI" id="CHEBI:59888"/>
        <dbReference type="ChEBI" id="CHEBI:143160"/>
        <dbReference type="EC" id="3.4.13.4"/>
    </reaction>
    <physiologicalReaction direction="left-to-right" evidence="6">
        <dbReference type="Rhea" id="RHEA:59625"/>
    </physiologicalReaction>
</comment>
<keyword evidence="3" id="KW-0645">Protease</keyword>
<dbReference type="InterPro" id="IPR036264">
    <property type="entry name" value="Bact_exopeptidase_dim_dom"/>
</dbReference>
<dbReference type="InterPro" id="IPR011650">
    <property type="entry name" value="Peptidase_M20_dimer"/>
</dbReference>
<dbReference type="Pfam" id="PF07687">
    <property type="entry name" value="M20_dimer"/>
    <property type="match status" value="1"/>
</dbReference>
<name>A0A852KNB2_UROIN</name>
<dbReference type="Pfam" id="PF01546">
    <property type="entry name" value="Peptidase_M20"/>
    <property type="match status" value="1"/>
</dbReference>
<dbReference type="InterPro" id="IPR002933">
    <property type="entry name" value="Peptidase_M20"/>
</dbReference>
<evidence type="ECO:0000256" key="7">
    <source>
        <dbReference type="ARBA" id="ARBA00051059"/>
    </source>
</evidence>
<dbReference type="OrthoDB" id="6119954at2759"/>
<feature type="domain" description="Peptidase M20 dimerisation" evidence="12">
    <location>
        <begin position="191"/>
        <end position="284"/>
    </location>
</feature>
<reference evidence="13" key="1">
    <citation type="submission" date="2020-02" db="EMBL/GenBank/DDBJ databases">
        <title>Bird 10,000 Genomes (B10K) Project - Family phase.</title>
        <authorList>
            <person name="Zhang G."/>
        </authorList>
    </citation>
    <scope>NUCLEOTIDE SEQUENCE</scope>
    <source>
        <strain evidence="13">B10K-DU-030-59</strain>
    </source>
</reference>
<comment type="function">
    <text evidence="10">Catalyzes the peptide bond hydrolysis in dipeptides having basic amino acids lysine, ornithine or arginine at C-terminus. Postulated to function in a metabolite repair mechanism by eliminating alternate dipeptide by-products formed during carnosine synthesis.</text>
</comment>
<comment type="catalytic activity">
    <reaction evidence="5">
        <text>N(2)-(4-aminobutanoyl)-L-arginine + H2O = 4-aminobutanoate + L-arginine</text>
        <dbReference type="Rhea" id="RHEA:59628"/>
        <dbReference type="ChEBI" id="CHEBI:15377"/>
        <dbReference type="ChEBI" id="CHEBI:32682"/>
        <dbReference type="ChEBI" id="CHEBI:59888"/>
        <dbReference type="ChEBI" id="CHEBI:143158"/>
        <dbReference type="EC" id="3.4.13.4"/>
    </reaction>
    <physiologicalReaction direction="left-to-right" evidence="5">
        <dbReference type="Rhea" id="RHEA:59629"/>
    </physiologicalReaction>
</comment>
<keyword evidence="2" id="KW-0121">Carboxypeptidase</keyword>
<feature type="non-terminal residue" evidence="13">
    <location>
        <position position="422"/>
    </location>
</feature>
<sequence length="422" mass="45666">LPELEMLKQRACECVELNAGRLGALSHAIWSQPELAYEEHRAHDTITRFFCSGELPGSAWALQPRYKLDTAFRAEWGTAATQGSGSGSPLRIAFLCEYDALPGIGHACGHNLIAEVGAGAALALKAALESLPQPAPAAVQITVLGTPAEEQGGGKIDLINAGAFDGLDVVFMAHPSQENAAYLHDVAEHDVTVKYYGKASHAAAYPWEGVNALDAAVLAYNNLSVLRQQMKPSWRVHGVIKNGGVKPNIIPSYTELEFYLRAPSMKDLSVLTEKVENCFKSAALATGCKVEIKGGKNDYYNVLPNKSLQKAYKENGRKLGIEFISEDLVLNGLSGSTDFGNVTFVVPGLHAYFYIGSDALNHTEQYTEAAGSQDAQVYALRTAKALAMTALDVIFKPGLLEEVREDFRQVKLKEEGQINPLE</sequence>
<evidence type="ECO:0000256" key="1">
    <source>
        <dbReference type="ARBA" id="ARBA00006247"/>
    </source>
</evidence>
<proteinExistence type="inferred from homology"/>
<evidence type="ECO:0000256" key="3">
    <source>
        <dbReference type="ARBA" id="ARBA00022670"/>
    </source>
</evidence>
<dbReference type="PIRSF" id="PIRSF037226">
    <property type="entry name" value="Amidohydrolase_ACY1L2_prd"/>
    <property type="match status" value="1"/>
</dbReference>
<comment type="catalytic activity">
    <reaction evidence="9">
        <text>beta-alanyl-L-ornithine + H2O = beta-alanine + L-ornithine</text>
        <dbReference type="Rhea" id="RHEA:59612"/>
        <dbReference type="ChEBI" id="CHEBI:15377"/>
        <dbReference type="ChEBI" id="CHEBI:46911"/>
        <dbReference type="ChEBI" id="CHEBI:57966"/>
        <dbReference type="ChEBI" id="CHEBI:143162"/>
        <dbReference type="EC" id="3.4.13.4"/>
    </reaction>
    <physiologicalReaction direction="left-to-right" evidence="9">
        <dbReference type="Rhea" id="RHEA:59613"/>
    </physiologicalReaction>
</comment>
<dbReference type="SUPFAM" id="SSF53187">
    <property type="entry name" value="Zn-dependent exopeptidases"/>
    <property type="match status" value="1"/>
</dbReference>
<accession>A0A852KNB2</accession>
<dbReference type="FunFam" id="3.40.630.10:FF:000039">
    <property type="entry name" value="Peptidase M20 domain-containing protein 2"/>
    <property type="match status" value="1"/>
</dbReference>
<dbReference type="GO" id="GO:0006508">
    <property type="term" value="P:proteolysis"/>
    <property type="evidence" value="ECO:0007669"/>
    <property type="project" value="UniProtKB-KW"/>
</dbReference>
<dbReference type="NCBIfam" id="TIGR01891">
    <property type="entry name" value="amidohydrolases"/>
    <property type="match status" value="1"/>
</dbReference>
<evidence type="ECO:0000256" key="8">
    <source>
        <dbReference type="ARBA" id="ARBA00051262"/>
    </source>
</evidence>
<dbReference type="AlphaFoldDB" id="A0A852KNB2"/>
<keyword evidence="4" id="KW-0378">Hydrolase</keyword>
<dbReference type="GO" id="GO:0016805">
    <property type="term" value="F:dipeptidase activity"/>
    <property type="evidence" value="ECO:0007669"/>
    <property type="project" value="InterPro"/>
</dbReference>
<dbReference type="Gene3D" id="3.30.70.360">
    <property type="match status" value="1"/>
</dbReference>
<organism evidence="13 14">
    <name type="scientific">Urocolius indicus</name>
    <name type="common">Red-faced mousebird</name>
    <name type="synonym">Colius indicus</name>
    <dbReference type="NCBI Taxonomy" id="458196"/>
    <lineage>
        <taxon>Eukaryota</taxon>
        <taxon>Metazoa</taxon>
        <taxon>Chordata</taxon>
        <taxon>Craniata</taxon>
        <taxon>Vertebrata</taxon>
        <taxon>Euteleostomi</taxon>
        <taxon>Archelosauria</taxon>
        <taxon>Archosauria</taxon>
        <taxon>Dinosauria</taxon>
        <taxon>Saurischia</taxon>
        <taxon>Theropoda</taxon>
        <taxon>Coelurosauria</taxon>
        <taxon>Aves</taxon>
        <taxon>Neognathae</taxon>
        <taxon>Neoaves</taxon>
        <taxon>Telluraves</taxon>
        <taxon>Coraciimorphae</taxon>
        <taxon>Coliiformes</taxon>
        <taxon>Coliidae</taxon>
        <taxon>Urocolius</taxon>
    </lineage>
</organism>
<evidence type="ECO:0000256" key="6">
    <source>
        <dbReference type="ARBA" id="ARBA00050966"/>
    </source>
</evidence>
<evidence type="ECO:0000256" key="9">
    <source>
        <dbReference type="ARBA" id="ARBA00052488"/>
    </source>
</evidence>
<evidence type="ECO:0000259" key="12">
    <source>
        <dbReference type="Pfam" id="PF07687"/>
    </source>
</evidence>
<dbReference type="InterPro" id="IPR017144">
    <property type="entry name" value="Xaa-Arg_dipeptidase"/>
</dbReference>
<dbReference type="InterPro" id="IPR052030">
    <property type="entry name" value="Peptidase_M20/M20A_hydrolases"/>
</dbReference>
<dbReference type="GO" id="GO:0004180">
    <property type="term" value="F:carboxypeptidase activity"/>
    <property type="evidence" value="ECO:0007669"/>
    <property type="project" value="UniProtKB-KW"/>
</dbReference>
<feature type="non-terminal residue" evidence="13">
    <location>
        <position position="1"/>
    </location>
</feature>
<gene>
    <name evidence="13" type="primary">Pm20d2</name>
    <name evidence="13" type="ORF">UROIND_R06790</name>
</gene>
<evidence type="ECO:0000256" key="11">
    <source>
        <dbReference type="PIRNR" id="PIRNR037226"/>
    </source>
</evidence>
<evidence type="ECO:0000313" key="13">
    <source>
        <dbReference type="EMBL" id="NXX78360.1"/>
    </source>
</evidence>
<dbReference type="EMBL" id="WBNH01004477">
    <property type="protein sequence ID" value="NXX78360.1"/>
    <property type="molecule type" value="Genomic_DNA"/>
</dbReference>
<dbReference type="SUPFAM" id="SSF55031">
    <property type="entry name" value="Bacterial exopeptidase dimerisation domain"/>
    <property type="match status" value="1"/>
</dbReference>